<dbReference type="RefSeq" id="WP_102069054.1">
    <property type="nucleotide sequence ID" value="NZ_PDNV01000003.1"/>
</dbReference>
<dbReference type="OrthoDB" id="9972152at2"/>
<evidence type="ECO:0000313" key="2">
    <source>
        <dbReference type="EMBL" id="PLC54977.1"/>
    </source>
</evidence>
<feature type="compositionally biased region" description="Acidic residues" evidence="1">
    <location>
        <begin position="48"/>
        <end position="60"/>
    </location>
</feature>
<evidence type="ECO:0000313" key="3">
    <source>
        <dbReference type="Proteomes" id="UP000234328"/>
    </source>
</evidence>
<proteinExistence type="predicted"/>
<reference evidence="2 3" key="1">
    <citation type="submission" date="2017-10" db="EMBL/GenBank/DDBJ databases">
        <title>Two draft genome sequences of Pusillimonas sp. strains isolated from a nitrate- and radionuclide-contaminated groundwater in Russia.</title>
        <authorList>
            <person name="Grouzdev D.S."/>
            <person name="Tourova T.P."/>
            <person name="Goeva M.A."/>
            <person name="Babich T.L."/>
            <person name="Sokolova D.S."/>
            <person name="Abdullin R."/>
            <person name="Poltaraus A.B."/>
            <person name="Toshchakov S.V."/>
            <person name="Nazina T.N."/>
        </authorList>
    </citation>
    <scope>NUCLEOTIDE SEQUENCE [LARGE SCALE GENOMIC DNA]</scope>
    <source>
        <strain evidence="2 3">JR1/69-2-13</strain>
    </source>
</reference>
<feature type="region of interest" description="Disordered" evidence="1">
    <location>
        <begin position="29"/>
        <end position="60"/>
    </location>
</feature>
<evidence type="ECO:0000256" key="1">
    <source>
        <dbReference type="SAM" id="MobiDB-lite"/>
    </source>
</evidence>
<sequence length="60" mass="6514">MDKDKAIDSDHEVKADIKEAAGIATIEKGRDWAAKTEKGTGPSTQTPEDVDDDLLDMPQD</sequence>
<accession>A0A2N4UIX5</accession>
<name>A0A2N4UIX5_9BURK</name>
<protein>
    <submittedName>
        <fullName evidence="2">Uncharacterized protein</fullName>
    </submittedName>
</protein>
<organism evidence="2 3">
    <name type="scientific">Pollutimonas nitritireducens</name>
    <dbReference type="NCBI Taxonomy" id="2045209"/>
    <lineage>
        <taxon>Bacteria</taxon>
        <taxon>Pseudomonadati</taxon>
        <taxon>Pseudomonadota</taxon>
        <taxon>Betaproteobacteria</taxon>
        <taxon>Burkholderiales</taxon>
        <taxon>Alcaligenaceae</taxon>
        <taxon>Pollutimonas</taxon>
    </lineage>
</organism>
<dbReference type="Proteomes" id="UP000234328">
    <property type="component" value="Unassembled WGS sequence"/>
</dbReference>
<comment type="caution">
    <text evidence="2">The sequence shown here is derived from an EMBL/GenBank/DDBJ whole genome shotgun (WGS) entry which is preliminary data.</text>
</comment>
<dbReference type="EMBL" id="PDNV01000003">
    <property type="protein sequence ID" value="PLC54977.1"/>
    <property type="molecule type" value="Genomic_DNA"/>
</dbReference>
<gene>
    <name evidence="2" type="ORF">CR155_05860</name>
</gene>
<keyword evidence="3" id="KW-1185">Reference proteome</keyword>
<feature type="compositionally biased region" description="Basic and acidic residues" evidence="1">
    <location>
        <begin position="29"/>
        <end position="38"/>
    </location>
</feature>
<dbReference type="AlphaFoldDB" id="A0A2N4UIX5"/>